<dbReference type="PANTHER" id="PTHR11786:SF0">
    <property type="entry name" value="ARYLAMINE N-ACETYLTRANSFERASE 4-RELATED"/>
    <property type="match status" value="1"/>
</dbReference>
<evidence type="ECO:0000313" key="4">
    <source>
        <dbReference type="EMBL" id="EOQ01473.1"/>
    </source>
</evidence>
<dbReference type="GO" id="GO:0016407">
    <property type="term" value="F:acetyltransferase activity"/>
    <property type="evidence" value="ECO:0007669"/>
    <property type="project" value="InterPro"/>
</dbReference>
<reference evidence="4 5" key="1">
    <citation type="submission" date="2012-12" db="EMBL/GenBank/DDBJ databases">
        <title>The Genome Sequence of Bacillus cereus VD184.</title>
        <authorList>
            <consortium name="The Broad Institute Genome Sequencing Platform"/>
            <consortium name="The Broad Institute Genome Sequencing Center for Infectious Disease"/>
            <person name="Feldgarden M."/>
            <person name="Van der Auwera G.A."/>
            <person name="Mahillon J."/>
            <person name="Duprez V."/>
            <person name="Timmery S."/>
            <person name="Mattelet C."/>
            <person name="Dierick K."/>
            <person name="Sun M."/>
            <person name="Yu Z."/>
            <person name="Zhu L."/>
            <person name="Hu X."/>
            <person name="Shank E.B."/>
            <person name="Swiecicka I."/>
            <person name="Hansen B.M."/>
            <person name="Andrup L."/>
            <person name="Walker B."/>
            <person name="Young S.K."/>
            <person name="Zeng Q."/>
            <person name="Gargeya S."/>
            <person name="Fitzgerald M."/>
            <person name="Haas B."/>
            <person name="Abouelleil A."/>
            <person name="Alvarado L."/>
            <person name="Arachchi H.M."/>
            <person name="Berlin A.M."/>
            <person name="Chapman S.B."/>
            <person name="Dewar J."/>
            <person name="Goldberg J."/>
            <person name="Griggs A."/>
            <person name="Gujja S."/>
            <person name="Hansen M."/>
            <person name="Howarth C."/>
            <person name="Imamovic A."/>
            <person name="Larimer J."/>
            <person name="McCowan C."/>
            <person name="Murphy C."/>
            <person name="Neiman D."/>
            <person name="Pearson M."/>
            <person name="Priest M."/>
            <person name="Roberts A."/>
            <person name="Saif S."/>
            <person name="Shea T."/>
            <person name="Sisk P."/>
            <person name="Sykes S."/>
            <person name="Wortman J."/>
            <person name="Nusbaum C."/>
            <person name="Birren B."/>
        </authorList>
    </citation>
    <scope>NUCLEOTIDE SEQUENCE [LARGE SCALE GENOMIC DNA]</scope>
    <source>
        <strain evidence="4 5">VD184</strain>
    </source>
</reference>
<evidence type="ECO:0000256" key="2">
    <source>
        <dbReference type="ARBA" id="ARBA00022679"/>
    </source>
</evidence>
<dbReference type="Pfam" id="PF00797">
    <property type="entry name" value="Acetyltransf_2"/>
    <property type="match status" value="1"/>
</dbReference>
<gene>
    <name evidence="4" type="ORF">IKC_06250</name>
</gene>
<proteinExistence type="inferred from homology"/>
<keyword evidence="2" id="KW-0808">Transferase</keyword>
<evidence type="ECO:0000313" key="5">
    <source>
        <dbReference type="Proteomes" id="UP000014028"/>
    </source>
</evidence>
<dbReference type="AlphaFoldDB" id="A0A9W5R0T3"/>
<dbReference type="FunFam" id="3.30.2140.20:FF:000002">
    <property type="entry name" value="Arylamine N-acetyltransferase"/>
    <property type="match status" value="1"/>
</dbReference>
<comment type="caution">
    <text evidence="4">The sequence shown here is derived from an EMBL/GenBank/DDBJ whole genome shotgun (WGS) entry which is preliminary data.</text>
</comment>
<dbReference type="InterPro" id="IPR001447">
    <property type="entry name" value="Arylamine_N-AcTrfase"/>
</dbReference>
<evidence type="ECO:0000256" key="1">
    <source>
        <dbReference type="ARBA" id="ARBA00006547"/>
    </source>
</evidence>
<organism evidence="4 5">
    <name type="scientific">Bacillus cereus VD184</name>
    <dbReference type="NCBI Taxonomy" id="1053242"/>
    <lineage>
        <taxon>Bacteria</taxon>
        <taxon>Bacillati</taxon>
        <taxon>Bacillota</taxon>
        <taxon>Bacilli</taxon>
        <taxon>Bacillales</taxon>
        <taxon>Bacillaceae</taxon>
        <taxon>Bacillus</taxon>
        <taxon>Bacillus cereus group</taxon>
    </lineage>
</organism>
<evidence type="ECO:0008006" key="6">
    <source>
        <dbReference type="Google" id="ProtNLM"/>
    </source>
</evidence>
<comment type="similarity">
    <text evidence="1 3">Belongs to the arylamine N-acetyltransferase family.</text>
</comment>
<sequence>MTELQKYFFLRLNIKERKNISFEDITEILQAMAVAVPFENLDIFHGTVRSISKENLKEKILMRKHGGLCYELNPILYYFLIDCGFDVRLVSGTVYDAGLKKWAVDKGHVASVLEYQDKLYLIETGFASFLPLAPVPFTGETVHSRTGDYRVRKEDTEKGTYVLEMRNNNEFLGRESSEEWRLAYAFQLDSIGEKELNQAQKVIVEHKDSAFNKGAIVVKLTKDGHMSLTQKSLTKIQDSTKKKEAVTRERYLEILSELFGIVR</sequence>
<dbReference type="Gene3D" id="3.30.2140.20">
    <property type="match status" value="1"/>
</dbReference>
<dbReference type="Proteomes" id="UP000014028">
    <property type="component" value="Unassembled WGS sequence"/>
</dbReference>
<dbReference type="InterPro" id="IPR038765">
    <property type="entry name" value="Papain-like_cys_pep_sf"/>
</dbReference>
<dbReference type="InterPro" id="IPR053710">
    <property type="entry name" value="Arylamine_NAT_domain_sf"/>
</dbReference>
<evidence type="ECO:0000256" key="3">
    <source>
        <dbReference type="RuleBase" id="RU003452"/>
    </source>
</evidence>
<dbReference type="PANTHER" id="PTHR11786">
    <property type="entry name" value="N-HYDROXYARYLAMINE O-ACETYLTRANSFERASE"/>
    <property type="match status" value="1"/>
</dbReference>
<dbReference type="EMBL" id="AHFK01000108">
    <property type="protein sequence ID" value="EOQ01473.1"/>
    <property type="molecule type" value="Genomic_DNA"/>
</dbReference>
<protein>
    <recommendedName>
        <fullName evidence="6">N-hydroxyarylamine O-acetyltransferase</fullName>
    </recommendedName>
</protein>
<accession>A0A9W5R0T3</accession>
<dbReference type="RefSeq" id="WP_016123999.1">
    <property type="nucleotide sequence ID" value="NZ_KB976848.1"/>
</dbReference>
<name>A0A9W5R0T3_BACCE</name>
<dbReference type="SUPFAM" id="SSF54001">
    <property type="entry name" value="Cysteine proteinases"/>
    <property type="match status" value="1"/>
</dbReference>
<dbReference type="PRINTS" id="PR01543">
    <property type="entry name" value="ANATRNSFRASE"/>
</dbReference>